<dbReference type="EMBL" id="MPTW01000004">
    <property type="protein sequence ID" value="OME71180.1"/>
    <property type="molecule type" value="Genomic_DNA"/>
</dbReference>
<protein>
    <submittedName>
        <fullName evidence="1">Uncharacterized protein</fullName>
    </submittedName>
</protein>
<dbReference type="AlphaFoldDB" id="A0A1R0ZJ12"/>
<reference evidence="1 2" key="1">
    <citation type="submission" date="2016-11" db="EMBL/GenBank/DDBJ databases">
        <title>Paenibacillus species isolates.</title>
        <authorList>
            <person name="Beno S.M."/>
        </authorList>
    </citation>
    <scope>NUCLEOTIDE SEQUENCE [LARGE SCALE GENOMIC DNA]</scope>
    <source>
        <strain evidence="1 2">FSL H7-0443</strain>
    </source>
</reference>
<proteinExistence type="predicted"/>
<accession>A0A1R0ZJ12</accession>
<gene>
    <name evidence="1" type="ORF">BSK65_08915</name>
</gene>
<dbReference type="RefSeq" id="WP_076284167.1">
    <property type="nucleotide sequence ID" value="NZ_MPTW01000004.1"/>
</dbReference>
<dbReference type="Proteomes" id="UP000187425">
    <property type="component" value="Unassembled WGS sequence"/>
</dbReference>
<evidence type="ECO:0000313" key="2">
    <source>
        <dbReference type="Proteomes" id="UP000187425"/>
    </source>
</evidence>
<evidence type="ECO:0000313" key="1">
    <source>
        <dbReference type="EMBL" id="OME71180.1"/>
    </source>
</evidence>
<dbReference type="OrthoDB" id="2608372at2"/>
<sequence>MFSNNDEIGLKRDLYEQSKPGMIDTSSLSPNWFTFIDHEWDALQKDFFEKPLDGLLVDLILIFRKGNPNYINLGSLFGIEKKRVEDKKKIIYSVNQVNRKGNDITNVTMFLDPDSHKITEIYIYVQVLPQMNELKCRLEESYSDLLVNVSNEFVVIDNDFKLIIKSD</sequence>
<name>A0A1R0ZJ12_9BACL</name>
<organism evidence="1 2">
    <name type="scientific">Paenibacillus odorifer</name>
    <dbReference type="NCBI Taxonomy" id="189426"/>
    <lineage>
        <taxon>Bacteria</taxon>
        <taxon>Bacillati</taxon>
        <taxon>Bacillota</taxon>
        <taxon>Bacilli</taxon>
        <taxon>Bacillales</taxon>
        <taxon>Paenibacillaceae</taxon>
        <taxon>Paenibacillus</taxon>
    </lineage>
</organism>
<comment type="caution">
    <text evidence="1">The sequence shown here is derived from an EMBL/GenBank/DDBJ whole genome shotgun (WGS) entry which is preliminary data.</text>
</comment>